<dbReference type="AlphaFoldDB" id="W4QKS3"/>
<proteinExistence type="predicted"/>
<evidence type="ECO:0000259" key="2">
    <source>
        <dbReference type="PROSITE" id="PS50943"/>
    </source>
</evidence>
<dbReference type="PROSITE" id="PS50943">
    <property type="entry name" value="HTH_CROC1"/>
    <property type="match status" value="1"/>
</dbReference>
<dbReference type="RefSeq" id="WP_035346121.1">
    <property type="nucleotide sequence ID" value="NZ_BAUU01000026.1"/>
</dbReference>
<dbReference type="GO" id="GO:0003677">
    <property type="term" value="F:DNA binding"/>
    <property type="evidence" value="ECO:0007669"/>
    <property type="project" value="UniProtKB-KW"/>
</dbReference>
<name>W4QKS3_9BACI</name>
<dbReference type="Gene3D" id="1.10.260.40">
    <property type="entry name" value="lambda repressor-like DNA-binding domains"/>
    <property type="match status" value="1"/>
</dbReference>
<evidence type="ECO:0000313" key="4">
    <source>
        <dbReference type="Proteomes" id="UP000018895"/>
    </source>
</evidence>
<evidence type="ECO:0000313" key="3">
    <source>
        <dbReference type="EMBL" id="GAE31914.1"/>
    </source>
</evidence>
<protein>
    <submittedName>
        <fullName evidence="3">Transcriptional regulator</fullName>
    </submittedName>
</protein>
<comment type="caution">
    <text evidence="3">The sequence shown here is derived from an EMBL/GenBank/DDBJ whole genome shotgun (WGS) entry which is preliminary data.</text>
</comment>
<dbReference type="SUPFAM" id="SSF47413">
    <property type="entry name" value="lambda repressor-like DNA-binding domains"/>
    <property type="match status" value="1"/>
</dbReference>
<dbReference type="InterPro" id="IPR001387">
    <property type="entry name" value="Cro/C1-type_HTH"/>
</dbReference>
<feature type="domain" description="HTH cro/C1-type" evidence="2">
    <location>
        <begin position="10"/>
        <end position="65"/>
    </location>
</feature>
<dbReference type="STRING" id="1236971.JCM9152_3414"/>
<sequence>MDKKEFGKRLRHLRKTQTSYTVKEFGSKFNLAESTISGYENGARMPDASMINKFADFFEVDTDYLLCRSNEPRSKINIAYDGGVVDVEDEEERDYLMRQREEFRKLKKRMQQRMHES</sequence>
<gene>
    <name evidence="3" type="ORF">JCM9152_3414</name>
</gene>
<reference evidence="3" key="1">
    <citation type="journal article" date="2014" name="Genome Announc.">
        <title>Draft Genome Sequences of Three Alkaliphilic Bacillus Strains, Bacillus wakoensis JCM 9140T, Bacillus akibai JCM 9157T, and Bacillus hemicellulosilyticus JCM 9152T.</title>
        <authorList>
            <person name="Yuki M."/>
            <person name="Oshima K."/>
            <person name="Suda W."/>
            <person name="Oshida Y."/>
            <person name="Kitamura K."/>
            <person name="Iida T."/>
            <person name="Hattori M."/>
            <person name="Ohkuma M."/>
        </authorList>
    </citation>
    <scope>NUCLEOTIDE SEQUENCE [LARGE SCALE GENOMIC DNA]</scope>
    <source>
        <strain evidence="3">JCM 9152</strain>
    </source>
</reference>
<organism evidence="3 4">
    <name type="scientific">Halalkalibacter hemicellulosilyticusJCM 9152</name>
    <dbReference type="NCBI Taxonomy" id="1236971"/>
    <lineage>
        <taxon>Bacteria</taxon>
        <taxon>Bacillati</taxon>
        <taxon>Bacillota</taxon>
        <taxon>Bacilli</taxon>
        <taxon>Bacillales</taxon>
        <taxon>Bacillaceae</taxon>
        <taxon>Halalkalibacter</taxon>
    </lineage>
</organism>
<evidence type="ECO:0000256" key="1">
    <source>
        <dbReference type="ARBA" id="ARBA00023125"/>
    </source>
</evidence>
<dbReference type="SMART" id="SM00530">
    <property type="entry name" value="HTH_XRE"/>
    <property type="match status" value="1"/>
</dbReference>
<dbReference type="EMBL" id="BAUU01000026">
    <property type="protein sequence ID" value="GAE31914.1"/>
    <property type="molecule type" value="Genomic_DNA"/>
</dbReference>
<keyword evidence="4" id="KW-1185">Reference proteome</keyword>
<dbReference type="PANTHER" id="PTHR46558">
    <property type="entry name" value="TRACRIPTIONAL REGULATORY PROTEIN-RELATED-RELATED"/>
    <property type="match status" value="1"/>
</dbReference>
<dbReference type="Proteomes" id="UP000018895">
    <property type="component" value="Unassembled WGS sequence"/>
</dbReference>
<dbReference type="PANTHER" id="PTHR46558:SF11">
    <property type="entry name" value="HTH-TYPE TRANSCRIPTIONAL REGULATOR XRE"/>
    <property type="match status" value="1"/>
</dbReference>
<dbReference type="CDD" id="cd00093">
    <property type="entry name" value="HTH_XRE"/>
    <property type="match status" value="1"/>
</dbReference>
<dbReference type="Pfam" id="PF01381">
    <property type="entry name" value="HTH_3"/>
    <property type="match status" value="1"/>
</dbReference>
<dbReference type="OrthoDB" id="72638at2"/>
<dbReference type="InterPro" id="IPR010982">
    <property type="entry name" value="Lambda_DNA-bd_dom_sf"/>
</dbReference>
<keyword evidence="1" id="KW-0238">DNA-binding</keyword>
<accession>W4QKS3</accession>